<organism evidence="2 3">
    <name type="scientific">Platysternon megacephalum</name>
    <name type="common">big-headed turtle</name>
    <dbReference type="NCBI Taxonomy" id="55544"/>
    <lineage>
        <taxon>Eukaryota</taxon>
        <taxon>Metazoa</taxon>
        <taxon>Chordata</taxon>
        <taxon>Craniata</taxon>
        <taxon>Vertebrata</taxon>
        <taxon>Euteleostomi</taxon>
        <taxon>Archelosauria</taxon>
        <taxon>Testudinata</taxon>
        <taxon>Testudines</taxon>
        <taxon>Cryptodira</taxon>
        <taxon>Durocryptodira</taxon>
        <taxon>Testudinoidea</taxon>
        <taxon>Platysternidae</taxon>
        <taxon>Platysternon</taxon>
    </lineage>
</organism>
<feature type="region of interest" description="Disordered" evidence="1">
    <location>
        <begin position="1"/>
        <end position="20"/>
    </location>
</feature>
<reference evidence="2 3" key="1">
    <citation type="submission" date="2019-04" db="EMBL/GenBank/DDBJ databases">
        <title>Draft genome of the big-headed turtle Platysternon megacephalum.</title>
        <authorList>
            <person name="Gong S."/>
        </authorList>
    </citation>
    <scope>NUCLEOTIDE SEQUENCE [LARGE SCALE GENOMIC DNA]</scope>
    <source>
        <strain evidence="2">DO16091913</strain>
        <tissue evidence="2">Muscle</tissue>
    </source>
</reference>
<evidence type="ECO:0000256" key="1">
    <source>
        <dbReference type="SAM" id="MobiDB-lite"/>
    </source>
</evidence>
<evidence type="ECO:0000313" key="2">
    <source>
        <dbReference type="EMBL" id="TFK14923.1"/>
    </source>
</evidence>
<protein>
    <submittedName>
        <fullName evidence="2">Programmed cell death protein 5</fullName>
    </submittedName>
</protein>
<proteinExistence type="predicted"/>
<accession>A0A4D9F2W7</accession>
<keyword evidence="3" id="KW-1185">Reference proteome</keyword>
<gene>
    <name evidence="2" type="ORF">DR999_PMT01629</name>
</gene>
<comment type="caution">
    <text evidence="2">The sequence shown here is derived from an EMBL/GenBank/DDBJ whole genome shotgun (WGS) entry which is preliminary data.</text>
</comment>
<dbReference type="Proteomes" id="UP000297703">
    <property type="component" value="Unassembled WGS sequence"/>
</dbReference>
<feature type="region of interest" description="Disordered" evidence="1">
    <location>
        <begin position="108"/>
        <end position="150"/>
    </location>
</feature>
<name>A0A4D9F2W7_9SAUR</name>
<feature type="compositionally biased region" description="Low complexity" evidence="1">
    <location>
        <begin position="125"/>
        <end position="144"/>
    </location>
</feature>
<sequence>MQQRAKKPFPSPLGTFPGDSSLAGSASFNLSARQNPTKHLTSRKGLVRLGCSGLPGTGQTARGCWQVRGSGMFIARGAQLGVCELGHRQSGNAIGLHVMSGARSASLCTTEENGSDPALEDRTAETAAEAGAPASPGCSPTATAGRVPGKAADPGWSTIAAAAFLEAAAFQTI</sequence>
<reference evidence="2 3" key="2">
    <citation type="submission" date="2019-04" db="EMBL/GenBank/DDBJ databases">
        <title>The genome sequence of big-headed turtle.</title>
        <authorList>
            <person name="Gong S."/>
        </authorList>
    </citation>
    <scope>NUCLEOTIDE SEQUENCE [LARGE SCALE GENOMIC DNA]</scope>
    <source>
        <strain evidence="2">DO16091913</strain>
        <tissue evidence="2">Muscle</tissue>
    </source>
</reference>
<dbReference type="EMBL" id="QXTE01000007">
    <property type="protein sequence ID" value="TFK14923.1"/>
    <property type="molecule type" value="Genomic_DNA"/>
</dbReference>
<dbReference type="AlphaFoldDB" id="A0A4D9F2W7"/>
<evidence type="ECO:0000313" key="3">
    <source>
        <dbReference type="Proteomes" id="UP000297703"/>
    </source>
</evidence>